<dbReference type="AlphaFoldDB" id="A0A2V3VBZ3"/>
<dbReference type="OrthoDB" id="9767435at2"/>
<keyword evidence="8" id="KW-0472">Membrane</keyword>
<evidence type="ECO:0000313" key="11">
    <source>
        <dbReference type="Proteomes" id="UP000248014"/>
    </source>
</evidence>
<dbReference type="PANTHER" id="PTHR41523:SF8">
    <property type="entry name" value="ETHYLENE RESPONSE SENSOR PROTEIN"/>
    <property type="match status" value="1"/>
</dbReference>
<reference evidence="10 11" key="1">
    <citation type="submission" date="2018-05" db="EMBL/GenBank/DDBJ databases">
        <title>Genomic Encyclopedia of Type Strains, Phase IV (KMG-IV): sequencing the most valuable type-strain genomes for metagenomic binning, comparative biology and taxonomic classification.</title>
        <authorList>
            <person name="Goeker M."/>
        </authorList>
    </citation>
    <scope>NUCLEOTIDE SEQUENCE [LARGE SCALE GENOMIC DNA]</scope>
    <source>
        <strain evidence="10 11">DSM 3183</strain>
    </source>
</reference>
<feature type="transmembrane region" description="Helical" evidence="8">
    <location>
        <begin position="243"/>
        <end position="268"/>
    </location>
</feature>
<evidence type="ECO:0000259" key="9">
    <source>
        <dbReference type="Pfam" id="PF07568"/>
    </source>
</evidence>
<keyword evidence="7" id="KW-0067">ATP-binding</keyword>
<gene>
    <name evidence="10" type="ORF">C7451_101387</name>
</gene>
<keyword evidence="3" id="KW-0597">Phosphoprotein</keyword>
<sequence>MRRTDRAHIPFLAPMARLSIGTRLFLILAIALLPLALGSVIANRSLADTANDERNRLLQKNVDDAALRLNAAIENDLAILGAASSQIALGEDPAKICLNLREQLGNQQTRFAALLYAANSGPPSCQIGSVPRALREVGANAAAPAATLAVPANGAIFATRGRVSVARAVAFYSADSLFTLSDPVDDVPLSQFDLRSQTAVLPLTEIPENWQRRLNALMTAQTVVAGLHLDLRYVRPKQSPPEFLAQTIPFITLLAAAIIGWLVVNVMLIRPLTQLQRKVRLYEIGEQMAPMEKTAFNASEIEELDQGFVALAHKVSVDREALDEGLKQQVMLTREVHHRVKNNLQIIASLINLHARTADSDPAKLAYGKIQRRVDALAVVHRNHFAGNERSEGINLRALVGELAGSFEHADNVHGGDGPDIMIDIDNVHVSQDVGVPIAFLLTEVLELIHLTRPDAPIRISAVRKSDDPTKIVLRVASPALGPNPELEAMLADGIDRVMTGLARQLRAPLERDTAFECIAIAVPVFVPAKG</sequence>
<keyword evidence="8" id="KW-1133">Transmembrane helix</keyword>
<evidence type="ECO:0000313" key="10">
    <source>
        <dbReference type="EMBL" id="PXW79322.1"/>
    </source>
</evidence>
<dbReference type="PANTHER" id="PTHR41523">
    <property type="entry name" value="TWO-COMPONENT SYSTEM SENSOR PROTEIN"/>
    <property type="match status" value="1"/>
</dbReference>
<dbReference type="GO" id="GO:0005524">
    <property type="term" value="F:ATP binding"/>
    <property type="evidence" value="ECO:0007669"/>
    <property type="project" value="UniProtKB-KW"/>
</dbReference>
<evidence type="ECO:0000256" key="7">
    <source>
        <dbReference type="ARBA" id="ARBA00022840"/>
    </source>
</evidence>
<evidence type="ECO:0000256" key="8">
    <source>
        <dbReference type="SAM" id="Phobius"/>
    </source>
</evidence>
<keyword evidence="11" id="KW-1185">Reference proteome</keyword>
<dbReference type="GO" id="GO:0004673">
    <property type="term" value="F:protein histidine kinase activity"/>
    <property type="evidence" value="ECO:0007669"/>
    <property type="project" value="UniProtKB-EC"/>
</dbReference>
<dbReference type="InterPro" id="IPR011495">
    <property type="entry name" value="Sig_transdc_His_kin_sub2_dim/P"/>
</dbReference>
<keyword evidence="8" id="KW-0812">Transmembrane</keyword>
<keyword evidence="6 10" id="KW-0418">Kinase</keyword>
<dbReference type="EMBL" id="QJJM01000001">
    <property type="protein sequence ID" value="PXW79322.1"/>
    <property type="molecule type" value="Genomic_DNA"/>
</dbReference>
<organism evidence="10 11">
    <name type="scientific">Blastomonas natatoria</name>
    <dbReference type="NCBI Taxonomy" id="34015"/>
    <lineage>
        <taxon>Bacteria</taxon>
        <taxon>Pseudomonadati</taxon>
        <taxon>Pseudomonadota</taxon>
        <taxon>Alphaproteobacteria</taxon>
        <taxon>Sphingomonadales</taxon>
        <taxon>Sphingomonadaceae</taxon>
        <taxon>Blastomonas</taxon>
    </lineage>
</organism>
<protein>
    <recommendedName>
        <fullName evidence="2">histidine kinase</fullName>
        <ecNumber evidence="2">2.7.13.3</ecNumber>
    </recommendedName>
</protein>
<dbReference type="Pfam" id="PF07568">
    <property type="entry name" value="HisKA_2"/>
    <property type="match status" value="1"/>
</dbReference>
<dbReference type="RefSeq" id="WP_110297269.1">
    <property type="nucleotide sequence ID" value="NZ_QJJM01000001.1"/>
</dbReference>
<keyword evidence="5" id="KW-0547">Nucleotide-binding</keyword>
<comment type="catalytic activity">
    <reaction evidence="1">
        <text>ATP + protein L-histidine = ADP + protein N-phospho-L-histidine.</text>
        <dbReference type="EC" id="2.7.13.3"/>
    </reaction>
</comment>
<dbReference type="Gene3D" id="3.30.450.20">
    <property type="entry name" value="PAS domain"/>
    <property type="match status" value="1"/>
</dbReference>
<name>A0A2V3VBZ3_9SPHN</name>
<comment type="caution">
    <text evidence="10">The sequence shown here is derived from an EMBL/GenBank/DDBJ whole genome shotgun (WGS) entry which is preliminary data.</text>
</comment>
<evidence type="ECO:0000256" key="5">
    <source>
        <dbReference type="ARBA" id="ARBA00022741"/>
    </source>
</evidence>
<evidence type="ECO:0000256" key="1">
    <source>
        <dbReference type="ARBA" id="ARBA00000085"/>
    </source>
</evidence>
<evidence type="ECO:0000256" key="4">
    <source>
        <dbReference type="ARBA" id="ARBA00022679"/>
    </source>
</evidence>
<evidence type="ECO:0000256" key="3">
    <source>
        <dbReference type="ARBA" id="ARBA00022553"/>
    </source>
</evidence>
<evidence type="ECO:0000256" key="2">
    <source>
        <dbReference type="ARBA" id="ARBA00012438"/>
    </source>
</evidence>
<accession>A0A2V3VBZ3</accession>
<dbReference type="Proteomes" id="UP000248014">
    <property type="component" value="Unassembled WGS sequence"/>
</dbReference>
<dbReference type="EC" id="2.7.13.3" evidence="2"/>
<feature type="domain" description="Signal transduction histidine kinase subgroup 2 dimerisation and phosphoacceptor" evidence="9">
    <location>
        <begin position="335"/>
        <end position="406"/>
    </location>
</feature>
<proteinExistence type="predicted"/>
<evidence type="ECO:0000256" key="6">
    <source>
        <dbReference type="ARBA" id="ARBA00022777"/>
    </source>
</evidence>
<keyword evidence="4" id="KW-0808">Transferase</keyword>